<organism evidence="2 3">
    <name type="scientific">Chloebia gouldiae</name>
    <name type="common">Gouldian finch</name>
    <name type="synonym">Erythrura gouldiae</name>
    <dbReference type="NCBI Taxonomy" id="44316"/>
    <lineage>
        <taxon>Eukaryota</taxon>
        <taxon>Metazoa</taxon>
        <taxon>Chordata</taxon>
        <taxon>Craniata</taxon>
        <taxon>Vertebrata</taxon>
        <taxon>Euteleostomi</taxon>
        <taxon>Archelosauria</taxon>
        <taxon>Archosauria</taxon>
        <taxon>Dinosauria</taxon>
        <taxon>Saurischia</taxon>
        <taxon>Theropoda</taxon>
        <taxon>Coelurosauria</taxon>
        <taxon>Aves</taxon>
        <taxon>Neognathae</taxon>
        <taxon>Neoaves</taxon>
        <taxon>Telluraves</taxon>
        <taxon>Australaves</taxon>
        <taxon>Passeriformes</taxon>
        <taxon>Passeroidea</taxon>
        <taxon>Passeridae</taxon>
        <taxon>Chloebia</taxon>
    </lineage>
</organism>
<evidence type="ECO:0000313" key="2">
    <source>
        <dbReference type="EMBL" id="RLV63786.1"/>
    </source>
</evidence>
<feature type="compositionally biased region" description="Basic and acidic residues" evidence="1">
    <location>
        <begin position="1"/>
        <end position="14"/>
    </location>
</feature>
<dbReference type="EMBL" id="QUSF01001924">
    <property type="protein sequence ID" value="RLV63786.1"/>
    <property type="molecule type" value="Genomic_DNA"/>
</dbReference>
<accession>A0A3L8Q920</accession>
<gene>
    <name evidence="2" type="ORF">DV515_00017916</name>
</gene>
<dbReference type="Proteomes" id="UP000276834">
    <property type="component" value="Unassembled WGS sequence"/>
</dbReference>
<protein>
    <submittedName>
        <fullName evidence="2">Uncharacterized protein</fullName>
    </submittedName>
</protein>
<dbReference type="AlphaFoldDB" id="A0A3L8Q920"/>
<feature type="region of interest" description="Disordered" evidence="1">
    <location>
        <begin position="1"/>
        <end position="23"/>
    </location>
</feature>
<evidence type="ECO:0000256" key="1">
    <source>
        <dbReference type="SAM" id="MobiDB-lite"/>
    </source>
</evidence>
<keyword evidence="3" id="KW-1185">Reference proteome</keyword>
<sequence length="64" mass="6845">MIPMDDPKATEPEPKVLGASQPTCSSGILWKHSQHRSRLWIPIPTGSGGIQAGAVSLQTPPRTK</sequence>
<comment type="caution">
    <text evidence="2">The sequence shown here is derived from an EMBL/GenBank/DDBJ whole genome shotgun (WGS) entry which is preliminary data.</text>
</comment>
<name>A0A3L8Q920_CHLGU</name>
<proteinExistence type="predicted"/>
<evidence type="ECO:0000313" key="3">
    <source>
        <dbReference type="Proteomes" id="UP000276834"/>
    </source>
</evidence>
<reference evidence="2 3" key="1">
    <citation type="journal article" date="2018" name="Proc. R. Soc. B">
        <title>A non-coding region near Follistatin controls head colour polymorphism in the Gouldian finch.</title>
        <authorList>
            <person name="Toomey M.B."/>
            <person name="Marques C.I."/>
            <person name="Andrade P."/>
            <person name="Araujo P.M."/>
            <person name="Sabatino S."/>
            <person name="Gazda M.A."/>
            <person name="Afonso S."/>
            <person name="Lopes R.J."/>
            <person name="Corbo J.C."/>
            <person name="Carneiro M."/>
        </authorList>
    </citation>
    <scope>NUCLEOTIDE SEQUENCE [LARGE SCALE GENOMIC DNA]</scope>
    <source>
        <strain evidence="2">Red01</strain>
        <tissue evidence="2">Muscle</tissue>
    </source>
</reference>